<comment type="subunit">
    <text evidence="2 11">Homotrimer.</text>
</comment>
<evidence type="ECO:0000256" key="7">
    <source>
        <dbReference type="ARBA" id="ARBA00023002"/>
    </source>
</evidence>
<dbReference type="EMBL" id="QGGV01000006">
    <property type="protein sequence ID" value="PWK55619.1"/>
    <property type="molecule type" value="Genomic_DNA"/>
</dbReference>
<comment type="similarity">
    <text evidence="1 11">Belongs to the multicopper oxidase family.</text>
</comment>
<comment type="caution">
    <text evidence="14">The sequence shown here is derived from an EMBL/GenBank/DDBJ whole genome shotgun (WGS) entry which is preliminary data.</text>
</comment>
<evidence type="ECO:0000256" key="3">
    <source>
        <dbReference type="ARBA" id="ARBA00011882"/>
    </source>
</evidence>
<evidence type="ECO:0000256" key="12">
    <source>
        <dbReference type="SAM" id="MobiDB-lite"/>
    </source>
</evidence>
<proteinExistence type="inferred from homology"/>
<feature type="binding site" description="type 1 copper site" evidence="10">
    <location>
        <position position="202"/>
    </location>
    <ligand>
        <name>Cu cation</name>
        <dbReference type="ChEBI" id="CHEBI:23378"/>
        <label>1</label>
    </ligand>
</feature>
<name>A0A316G402_9RHOB</name>
<dbReference type="InterPro" id="IPR006311">
    <property type="entry name" value="TAT_signal"/>
</dbReference>
<evidence type="ECO:0000256" key="1">
    <source>
        <dbReference type="ARBA" id="ARBA00010609"/>
    </source>
</evidence>
<feature type="binding site" description="type 1 copper site" evidence="10">
    <location>
        <position position="358"/>
    </location>
    <ligand>
        <name>Cu cation</name>
        <dbReference type="ChEBI" id="CHEBI:23378"/>
        <label>1</label>
    </ligand>
</feature>
<dbReference type="AlphaFoldDB" id="A0A316G402"/>
<feature type="binding site" description="type 1 copper site" evidence="10">
    <location>
        <position position="201"/>
    </location>
    <ligand>
        <name>Cu cation</name>
        <dbReference type="ChEBI" id="CHEBI:23378"/>
        <label>1</label>
    </ligand>
</feature>
<feature type="region of interest" description="Disordered" evidence="12">
    <location>
        <begin position="1"/>
        <end position="21"/>
    </location>
</feature>
<dbReference type="EC" id="1.7.2.1" evidence="3 11"/>
<protein>
    <recommendedName>
        <fullName evidence="4 11">Copper-containing nitrite reductase</fullName>
        <ecNumber evidence="3 11">1.7.2.1</ecNumber>
    </recommendedName>
</protein>
<dbReference type="SUPFAM" id="SSF49503">
    <property type="entry name" value="Cupredoxins"/>
    <property type="match status" value="2"/>
</dbReference>
<dbReference type="InterPro" id="IPR045087">
    <property type="entry name" value="Cu-oxidase_fam"/>
</dbReference>
<comment type="catalytic activity">
    <reaction evidence="9 11">
        <text>nitric oxide + Fe(III)-[cytochrome c] + H2O = Fe(II)-[cytochrome c] + nitrite + 2 H(+)</text>
        <dbReference type="Rhea" id="RHEA:15233"/>
        <dbReference type="Rhea" id="RHEA-COMP:10350"/>
        <dbReference type="Rhea" id="RHEA-COMP:14399"/>
        <dbReference type="ChEBI" id="CHEBI:15377"/>
        <dbReference type="ChEBI" id="CHEBI:15378"/>
        <dbReference type="ChEBI" id="CHEBI:16301"/>
        <dbReference type="ChEBI" id="CHEBI:16480"/>
        <dbReference type="ChEBI" id="CHEBI:29033"/>
        <dbReference type="ChEBI" id="CHEBI:29034"/>
        <dbReference type="EC" id="1.7.2.1"/>
    </reaction>
</comment>
<dbReference type="Gene3D" id="2.60.40.420">
    <property type="entry name" value="Cupredoxins - blue copper proteins"/>
    <property type="match status" value="2"/>
</dbReference>
<feature type="domain" description="Plastocyanin-like" evidence="13">
    <location>
        <begin position="118"/>
        <end position="225"/>
    </location>
</feature>
<gene>
    <name evidence="14" type="ORF">C8D95_10614</name>
</gene>
<evidence type="ECO:0000256" key="5">
    <source>
        <dbReference type="ARBA" id="ARBA00022723"/>
    </source>
</evidence>
<keyword evidence="5 10" id="KW-0479">Metal-binding</keyword>
<dbReference type="PANTHER" id="PTHR11709:SF394">
    <property type="entry name" value="FI03373P-RELATED"/>
    <property type="match status" value="1"/>
</dbReference>
<keyword evidence="8 10" id="KW-0186">Copper</keyword>
<dbReference type="PRINTS" id="PR00695">
    <property type="entry name" value="CUNO2RDTASE"/>
</dbReference>
<accession>A0A316G402</accession>
<dbReference type="CDD" id="cd11020">
    <property type="entry name" value="CuRO_1_CuNIR"/>
    <property type="match status" value="1"/>
</dbReference>
<comment type="cofactor">
    <cofactor evidence="11">
        <name>Cu(+)</name>
        <dbReference type="ChEBI" id="CHEBI:49552"/>
    </cofactor>
    <text evidence="11">Binds 1 Cu(+) ion.</text>
</comment>
<evidence type="ECO:0000313" key="14">
    <source>
        <dbReference type="EMBL" id="PWK55619.1"/>
    </source>
</evidence>
<feature type="binding site" description="type 1 copper site" evidence="10">
    <location>
        <position position="215"/>
    </location>
    <ligand>
        <name>Cu cation</name>
        <dbReference type="ChEBI" id="CHEBI:23378"/>
        <label>1</label>
    </ligand>
</feature>
<feature type="binding site" description="type 1 copper site" evidence="10">
    <location>
        <position position="210"/>
    </location>
    <ligand>
        <name>Cu cation</name>
        <dbReference type="ChEBI" id="CHEBI:23378"/>
        <label>1</label>
    </ligand>
</feature>
<sequence length="395" mass="42720">MENSDHKDHLENPAHEEFDFPDRHVSRRGLLTGTAGLTLGAMLTAPPALAQQAPTMGAHTGHGSLAPGALGDRLYSLNPTHPDMADIAENPANVPPPITRREPATIRVDLETVEVEAHLDVNSTYRFWTFNGTVPGPMVRVRVGDTVEVHLKNGEDSWFPHNIDFHAATGPGGGAAVSTANPGEERSFKFKALNPGLFVYHCAVPPVAMHISAGMYGLILVEPEEGLPPVDREYYVMQGEIYTEEPLGTAGLLTDSYEKLINERPEYFVFNGHVGALTEHYPLTARVGETVRIYFGVGGPNYHSAFHVIGEIFDRVYLNGDLVSPPQQSTQSVSVGPGSACVVDFKCEVPGRFVLVDHALSRAERGLAGYLVVEGEEQPEIFASLDGLPADTSGH</sequence>
<reference evidence="14 15" key="1">
    <citation type="submission" date="2018-05" db="EMBL/GenBank/DDBJ databases">
        <title>Genomic Encyclopedia of Type Strains, Phase IV (KMG-IV): sequencing the most valuable type-strain genomes for metagenomic binning, comparative biology and taxonomic classification.</title>
        <authorList>
            <person name="Goeker M."/>
        </authorList>
    </citation>
    <scope>NUCLEOTIDE SEQUENCE [LARGE SCALE GENOMIC DNA]</scope>
    <source>
        <strain evidence="14 15">DSM 103371</strain>
    </source>
</reference>
<dbReference type="InterPro" id="IPR008972">
    <property type="entry name" value="Cupredoxin"/>
</dbReference>
<dbReference type="GO" id="GO:0050421">
    <property type="term" value="F:nitrite reductase (NO-forming) activity"/>
    <property type="evidence" value="ECO:0007669"/>
    <property type="project" value="UniProtKB-EC"/>
</dbReference>
<feature type="binding site" description="type 1 copper site" evidence="10">
    <location>
        <position position="166"/>
    </location>
    <ligand>
        <name>Cu cation</name>
        <dbReference type="ChEBI" id="CHEBI:23378"/>
        <label>1</label>
    </ligand>
</feature>
<dbReference type="CDD" id="cd04208">
    <property type="entry name" value="CuRO_2_CuNIR"/>
    <property type="match status" value="1"/>
</dbReference>
<dbReference type="InterPro" id="IPR011707">
    <property type="entry name" value="Cu-oxidase-like_N"/>
</dbReference>
<keyword evidence="15" id="KW-1185">Reference proteome</keyword>
<evidence type="ECO:0000256" key="11">
    <source>
        <dbReference type="RuleBase" id="RU365025"/>
    </source>
</evidence>
<evidence type="ECO:0000256" key="2">
    <source>
        <dbReference type="ARBA" id="ARBA00011233"/>
    </source>
</evidence>
<dbReference type="InterPro" id="IPR001287">
    <property type="entry name" value="NO2-reductase_Cu"/>
</dbReference>
<evidence type="ECO:0000259" key="13">
    <source>
        <dbReference type="Pfam" id="PF07732"/>
    </source>
</evidence>
<dbReference type="GO" id="GO:0005507">
    <property type="term" value="F:copper ion binding"/>
    <property type="evidence" value="ECO:0007669"/>
    <property type="project" value="InterPro"/>
</dbReference>
<keyword evidence="6" id="KW-0677">Repeat</keyword>
<dbReference type="RefSeq" id="WP_206508355.1">
    <property type="nucleotide sequence ID" value="NZ_CP034588.1"/>
</dbReference>
<dbReference type="NCBIfam" id="TIGR02376">
    <property type="entry name" value="Cu_nitrite_red"/>
    <property type="match status" value="1"/>
</dbReference>
<evidence type="ECO:0000256" key="10">
    <source>
        <dbReference type="PIRSR" id="PIRSR601287-1"/>
    </source>
</evidence>
<dbReference type="Proteomes" id="UP000245390">
    <property type="component" value="Unassembled WGS sequence"/>
</dbReference>
<dbReference type="FunFam" id="2.60.40.420:FF:000093">
    <property type="entry name" value="Copper-containing nitrite reductase"/>
    <property type="match status" value="1"/>
</dbReference>
<evidence type="ECO:0000256" key="4">
    <source>
        <dbReference type="ARBA" id="ARBA00017290"/>
    </source>
</evidence>
<comment type="cofactor">
    <cofactor evidence="11">
        <name>Cu(2+)</name>
        <dbReference type="ChEBI" id="CHEBI:29036"/>
    </cofactor>
    <text evidence="11">Binds 1 Cu(+) ion.</text>
</comment>
<dbReference type="PROSITE" id="PS51318">
    <property type="entry name" value="TAT"/>
    <property type="match status" value="1"/>
</dbReference>
<evidence type="ECO:0000256" key="6">
    <source>
        <dbReference type="ARBA" id="ARBA00022737"/>
    </source>
</evidence>
<dbReference type="Pfam" id="PF07732">
    <property type="entry name" value="Cu-oxidase_3"/>
    <property type="match status" value="1"/>
</dbReference>
<dbReference type="PANTHER" id="PTHR11709">
    <property type="entry name" value="MULTI-COPPER OXIDASE"/>
    <property type="match status" value="1"/>
</dbReference>
<organism evidence="14 15">
    <name type="scientific">Silicimonas algicola</name>
    <dbReference type="NCBI Taxonomy" id="1826607"/>
    <lineage>
        <taxon>Bacteria</taxon>
        <taxon>Pseudomonadati</taxon>
        <taxon>Pseudomonadota</taxon>
        <taxon>Alphaproteobacteria</taxon>
        <taxon>Rhodobacterales</taxon>
        <taxon>Paracoccaceae</taxon>
    </lineage>
</organism>
<evidence type="ECO:0000256" key="8">
    <source>
        <dbReference type="ARBA" id="ARBA00023008"/>
    </source>
</evidence>
<keyword evidence="7 11" id="KW-0560">Oxidoreductase</keyword>
<feature type="binding site" description="type 1 copper site" evidence="10">
    <location>
        <position position="161"/>
    </location>
    <ligand>
        <name>Cu cation</name>
        <dbReference type="ChEBI" id="CHEBI:23378"/>
        <label>1</label>
    </ligand>
</feature>
<evidence type="ECO:0000313" key="15">
    <source>
        <dbReference type="Proteomes" id="UP000245390"/>
    </source>
</evidence>
<evidence type="ECO:0000256" key="9">
    <source>
        <dbReference type="ARBA" id="ARBA00049340"/>
    </source>
</evidence>